<keyword evidence="2" id="KW-1185">Reference proteome</keyword>
<dbReference type="eggNOG" id="COG1541">
    <property type="taxonomic scope" value="Bacteria"/>
</dbReference>
<sequence length="457" mass="52363">MYASLFRHVLFPLYETRLRGRETLTRLQELERSQWRSEADLRELSFRRVVEAIRYAEQHVPLYRRRFADHGVRARDVQSPDDLLRFPVLTKSDIRKHGKELIAEGFHGKMYQSGTGGSTGEPIQFSYDHRTYESRIAAAMRADGWAGASPGERELHIWSRATTPETPLRKAKRRAHETILRKRMICAWELGQDQLADLCDTIEDFQPRVIISYPTPLYHLSRYALEKGRRLPSPRGIVTSAERLFQHHREVIERAFDAKIFDRYGCREVMLIASECERHEGKHLNLENVHVEIVRSGRHAGAGEPGEVILTDLNCRSMPLIRYKNEDVATLAPKPCSCGRGMPMLSSVEGRMLDMIVGPEGQLLAGEFFPHLLKDYRDVARFQVHQDKSRAITIKLMPNEGLAAETPARVERSMREFLGERASIKVEVVDDIPLTKGGKYRLTVSEVPVDLEREATA</sequence>
<evidence type="ECO:0000313" key="1">
    <source>
        <dbReference type="EMBL" id="EYF02312.1"/>
    </source>
</evidence>
<dbReference type="Gene3D" id="3.40.50.12780">
    <property type="entry name" value="N-terminal domain of ligase-like"/>
    <property type="match status" value="1"/>
</dbReference>
<dbReference type="Proteomes" id="UP000019678">
    <property type="component" value="Unassembled WGS sequence"/>
</dbReference>
<gene>
    <name evidence="1" type="ORF">CAP_7241</name>
</gene>
<comment type="caution">
    <text evidence="1">The sequence shown here is derived from an EMBL/GenBank/DDBJ whole genome shotgun (WGS) entry which is preliminary data.</text>
</comment>
<reference evidence="1 2" key="1">
    <citation type="submission" date="2013-05" db="EMBL/GenBank/DDBJ databases">
        <title>Genome assembly of Chondromyces apiculatus DSM 436.</title>
        <authorList>
            <person name="Sharma G."/>
            <person name="Khatri I."/>
            <person name="Kaur C."/>
            <person name="Mayilraj S."/>
            <person name="Subramanian S."/>
        </authorList>
    </citation>
    <scope>NUCLEOTIDE SEQUENCE [LARGE SCALE GENOMIC DNA]</scope>
    <source>
        <strain evidence="1 2">DSM 436</strain>
    </source>
</reference>
<proteinExistence type="predicted"/>
<dbReference type="PANTHER" id="PTHR36932:SF1">
    <property type="entry name" value="CAPSULAR POLYSACCHARIDE BIOSYNTHESIS PROTEIN"/>
    <property type="match status" value="1"/>
</dbReference>
<dbReference type="EMBL" id="ASRX01000062">
    <property type="protein sequence ID" value="EYF02312.1"/>
    <property type="molecule type" value="Genomic_DNA"/>
</dbReference>
<dbReference type="InterPro" id="IPR053158">
    <property type="entry name" value="CapK_Type1_Caps_Biosynth"/>
</dbReference>
<dbReference type="SUPFAM" id="SSF56801">
    <property type="entry name" value="Acetyl-CoA synthetase-like"/>
    <property type="match status" value="1"/>
</dbReference>
<protein>
    <submittedName>
        <fullName evidence="1">Coenzyme F390 synthetase</fullName>
    </submittedName>
</protein>
<dbReference type="AlphaFoldDB" id="A0A017SZX0"/>
<evidence type="ECO:0000313" key="2">
    <source>
        <dbReference type="Proteomes" id="UP000019678"/>
    </source>
</evidence>
<dbReference type="InterPro" id="IPR042099">
    <property type="entry name" value="ANL_N_sf"/>
</dbReference>
<organism evidence="1 2">
    <name type="scientific">Chondromyces apiculatus DSM 436</name>
    <dbReference type="NCBI Taxonomy" id="1192034"/>
    <lineage>
        <taxon>Bacteria</taxon>
        <taxon>Pseudomonadati</taxon>
        <taxon>Myxococcota</taxon>
        <taxon>Polyangia</taxon>
        <taxon>Polyangiales</taxon>
        <taxon>Polyangiaceae</taxon>
        <taxon>Chondromyces</taxon>
    </lineage>
</organism>
<dbReference type="RefSeq" id="WP_044247766.1">
    <property type="nucleotide sequence ID" value="NZ_ASRX01000062.1"/>
</dbReference>
<accession>A0A017SZX0</accession>
<name>A0A017SZX0_9BACT</name>
<dbReference type="STRING" id="1192034.CAP_7241"/>
<dbReference type="PANTHER" id="PTHR36932">
    <property type="entry name" value="CAPSULAR POLYSACCHARIDE BIOSYNTHESIS PROTEIN"/>
    <property type="match status" value="1"/>
</dbReference>
<dbReference type="OrthoDB" id="5484550at2"/>